<dbReference type="OrthoDB" id="9781543at2"/>
<dbReference type="GO" id="GO:0008379">
    <property type="term" value="F:thioredoxin peroxidase activity"/>
    <property type="evidence" value="ECO:0007669"/>
    <property type="project" value="InterPro"/>
</dbReference>
<dbReference type="InterPro" id="IPR036249">
    <property type="entry name" value="Thioredoxin-like_sf"/>
</dbReference>
<evidence type="ECO:0000256" key="2">
    <source>
        <dbReference type="ARBA" id="ARBA00023284"/>
    </source>
</evidence>
<dbReference type="STRING" id="225848.Sps_02065"/>
<keyword evidence="2" id="KW-0676">Redox-active center</keyword>
<dbReference type="CDD" id="cd03014">
    <property type="entry name" value="PRX_Atyp2cys"/>
    <property type="match status" value="1"/>
</dbReference>
<dbReference type="Pfam" id="PF08534">
    <property type="entry name" value="Redoxin"/>
    <property type="match status" value="1"/>
</dbReference>
<feature type="signal peptide" evidence="3">
    <location>
        <begin position="1"/>
        <end position="18"/>
    </location>
</feature>
<keyword evidence="1" id="KW-1015">Disulfide bond</keyword>
<protein>
    <submittedName>
        <fullName evidence="5">Peroxiredoxin</fullName>
        <ecNumber evidence="5">1.11.1.15</ecNumber>
    </submittedName>
</protein>
<dbReference type="SUPFAM" id="SSF52833">
    <property type="entry name" value="Thioredoxin-like"/>
    <property type="match status" value="1"/>
</dbReference>
<dbReference type="PANTHER" id="PTHR43110">
    <property type="entry name" value="THIOL PEROXIDASE"/>
    <property type="match status" value="1"/>
</dbReference>
<dbReference type="PROSITE" id="PS51352">
    <property type="entry name" value="THIOREDOXIN_2"/>
    <property type="match status" value="1"/>
</dbReference>
<evidence type="ECO:0000313" key="5">
    <source>
        <dbReference type="EMBL" id="AQS37225.1"/>
    </source>
</evidence>
<dbReference type="InterPro" id="IPR050455">
    <property type="entry name" value="Tpx_Peroxidase_subfamily"/>
</dbReference>
<dbReference type="InterPro" id="IPR002065">
    <property type="entry name" value="TPX"/>
</dbReference>
<keyword evidence="3" id="KW-0732">Signal</keyword>
<evidence type="ECO:0000259" key="4">
    <source>
        <dbReference type="PROSITE" id="PS51352"/>
    </source>
</evidence>
<evidence type="ECO:0000256" key="1">
    <source>
        <dbReference type="ARBA" id="ARBA00023157"/>
    </source>
</evidence>
<reference evidence="5 6" key="1">
    <citation type="submission" date="2016-03" db="EMBL/GenBank/DDBJ databases">
        <title>Complete genome sequence of Shewanella psychrophila WP2, a deep sea bacterium isolated from west Pacific sediment.</title>
        <authorList>
            <person name="Xu G."/>
            <person name="Jian H."/>
        </authorList>
    </citation>
    <scope>NUCLEOTIDE SEQUENCE [LARGE SCALE GENOMIC DNA]</scope>
    <source>
        <strain evidence="5 6">WP2</strain>
    </source>
</reference>
<organism evidence="5 6">
    <name type="scientific">Shewanella psychrophila</name>
    <dbReference type="NCBI Taxonomy" id="225848"/>
    <lineage>
        <taxon>Bacteria</taxon>
        <taxon>Pseudomonadati</taxon>
        <taxon>Pseudomonadota</taxon>
        <taxon>Gammaproteobacteria</taxon>
        <taxon>Alteromonadales</taxon>
        <taxon>Shewanellaceae</taxon>
        <taxon>Shewanella</taxon>
    </lineage>
</organism>
<dbReference type="InterPro" id="IPR013766">
    <property type="entry name" value="Thioredoxin_domain"/>
</dbReference>
<dbReference type="EC" id="1.11.1.15" evidence="5"/>
<proteinExistence type="predicted"/>
<dbReference type="AlphaFoldDB" id="A0A1S6HNY6"/>
<feature type="domain" description="Thioredoxin" evidence="4">
    <location>
        <begin position="50"/>
        <end position="200"/>
    </location>
</feature>
<gene>
    <name evidence="5" type="ORF">Sps_02065</name>
</gene>
<dbReference type="Gene3D" id="3.40.30.10">
    <property type="entry name" value="Glutaredoxin"/>
    <property type="match status" value="1"/>
</dbReference>
<keyword evidence="5" id="KW-0560">Oxidoreductase</keyword>
<dbReference type="EMBL" id="CP014782">
    <property type="protein sequence ID" value="AQS37225.1"/>
    <property type="molecule type" value="Genomic_DNA"/>
</dbReference>
<dbReference type="InterPro" id="IPR013740">
    <property type="entry name" value="Redoxin"/>
</dbReference>
<dbReference type="KEGG" id="spsw:Sps_02065"/>
<accession>A0A1S6HNY6</accession>
<keyword evidence="5" id="KW-0575">Peroxidase</keyword>
<name>A0A1S6HNY6_9GAMM</name>
<sequence length="202" mass="22120">MKKIALLISALISTSVYAQFETTTESAKFGPGQVVTLEKTNQFDLIGHAVKVGDLMPSAQLMTSDLQPYDTSAESKKIKIYSVLTSVDTPVCVQQAIDLSAYIKAHGNEHKDIEFYAISADTPFAQQRFIKEHSLSGVTYLSDASEHQFGLKTGSQIQQLGLLTRSIIVTDINNKITYIQRVPELTSIPDLVAAVKVADKNL</sequence>
<dbReference type="Proteomes" id="UP000189545">
    <property type="component" value="Chromosome"/>
</dbReference>
<feature type="chain" id="PRO_5012164629" evidence="3">
    <location>
        <begin position="19"/>
        <end position="202"/>
    </location>
</feature>
<evidence type="ECO:0000313" key="6">
    <source>
        <dbReference type="Proteomes" id="UP000189545"/>
    </source>
</evidence>
<evidence type="ECO:0000256" key="3">
    <source>
        <dbReference type="SAM" id="SignalP"/>
    </source>
</evidence>
<keyword evidence="6" id="KW-1185">Reference proteome</keyword>
<dbReference type="PANTHER" id="PTHR43110:SF1">
    <property type="entry name" value="THIOL PEROXIDASE"/>
    <property type="match status" value="1"/>
</dbReference>
<dbReference type="RefSeq" id="WP_077752416.1">
    <property type="nucleotide sequence ID" value="NZ_CP014782.1"/>
</dbReference>